<dbReference type="InterPro" id="IPR036465">
    <property type="entry name" value="vWFA_dom_sf"/>
</dbReference>
<comment type="caution">
    <text evidence="2">The sequence shown here is derived from an EMBL/GenBank/DDBJ whole genome shotgun (WGS) entry which is preliminary data.</text>
</comment>
<dbReference type="Pfam" id="PF13768">
    <property type="entry name" value="VWA_3"/>
    <property type="match status" value="1"/>
</dbReference>
<accession>A0A5A9NXU5</accession>
<evidence type="ECO:0000313" key="2">
    <source>
        <dbReference type="EMBL" id="KAA0715044.1"/>
    </source>
</evidence>
<gene>
    <name evidence="2" type="ORF">E1301_Tti020604</name>
</gene>
<dbReference type="PANTHER" id="PTHR14343:SF3">
    <property type="entry name" value="SIMILAR TO PREDICTED GENE ICRFP703B1614Q5.5"/>
    <property type="match status" value="1"/>
</dbReference>
<dbReference type="SUPFAM" id="SSF53300">
    <property type="entry name" value="vWA-like"/>
    <property type="match status" value="1"/>
</dbReference>
<dbReference type="AlphaFoldDB" id="A0A5A9NXU5"/>
<organism evidence="2 3">
    <name type="scientific">Triplophysa tibetana</name>
    <dbReference type="NCBI Taxonomy" id="1572043"/>
    <lineage>
        <taxon>Eukaryota</taxon>
        <taxon>Metazoa</taxon>
        <taxon>Chordata</taxon>
        <taxon>Craniata</taxon>
        <taxon>Vertebrata</taxon>
        <taxon>Euteleostomi</taxon>
        <taxon>Actinopterygii</taxon>
        <taxon>Neopterygii</taxon>
        <taxon>Teleostei</taxon>
        <taxon>Ostariophysi</taxon>
        <taxon>Cypriniformes</taxon>
        <taxon>Nemacheilidae</taxon>
        <taxon>Triplophysa</taxon>
    </lineage>
</organism>
<dbReference type="PANTHER" id="PTHR14343">
    <property type="entry name" value="VWFA DOMAIN-CONTAINING PROTEIN"/>
    <property type="match status" value="1"/>
</dbReference>
<name>A0A5A9NXU5_9TELE</name>
<reference evidence="2 3" key="1">
    <citation type="journal article" date="2019" name="Mol. Ecol. Resour.">
        <title>Chromosome-level genome assembly of Triplophysa tibetana, a fish adapted to the harsh high-altitude environment of the Tibetan Plateau.</title>
        <authorList>
            <person name="Yang X."/>
            <person name="Liu H."/>
            <person name="Ma Z."/>
            <person name="Zou Y."/>
            <person name="Zou M."/>
            <person name="Mao Y."/>
            <person name="Li X."/>
            <person name="Wang H."/>
            <person name="Chen T."/>
            <person name="Wang W."/>
            <person name="Yang R."/>
        </authorList>
    </citation>
    <scope>NUCLEOTIDE SEQUENCE [LARGE SCALE GENOMIC DNA]</scope>
    <source>
        <strain evidence="2">TTIB1903HZAU</strain>
        <tissue evidence="2">Muscle</tissue>
    </source>
</reference>
<dbReference type="InterPro" id="IPR002035">
    <property type="entry name" value="VWF_A"/>
</dbReference>
<dbReference type="EMBL" id="SOYY01000011">
    <property type="protein sequence ID" value="KAA0715044.1"/>
    <property type="molecule type" value="Genomic_DNA"/>
</dbReference>
<evidence type="ECO:0000313" key="3">
    <source>
        <dbReference type="Proteomes" id="UP000324632"/>
    </source>
</evidence>
<proteinExistence type="predicted"/>
<dbReference type="Proteomes" id="UP000324632">
    <property type="component" value="Chromosome 11"/>
</dbReference>
<dbReference type="Gene3D" id="3.40.50.410">
    <property type="entry name" value="von Willebrand factor, type A domain"/>
    <property type="match status" value="1"/>
</dbReference>
<keyword evidence="3" id="KW-1185">Reference proteome</keyword>
<feature type="domain" description="VWFA" evidence="1">
    <location>
        <begin position="26"/>
        <end position="156"/>
    </location>
</feature>
<evidence type="ECO:0000259" key="1">
    <source>
        <dbReference type="Pfam" id="PF13768"/>
    </source>
</evidence>
<sequence length="186" mass="20235">MSSSPHVSYSQSVLPLFMGKNRNTTFVLDTSNGMNAFMGPVKNLIIQTLTAKASLRDSLFNIISVSYKATAWSSNMLPCTPGIVYQALNWIHTLQTSPGRDLYTALALAFTDPACQSVHLVTCGLPDNPTQCLASLSTLVTRPVHTFHVSNIPMNNDISDFLHCVSSTTRGSCYNMSVNSENVVEV</sequence>
<protein>
    <recommendedName>
        <fullName evidence="1">VWFA domain-containing protein</fullName>
    </recommendedName>
</protein>